<comment type="pathway">
    <text evidence="5">Amino-acid biosynthesis; L-arginine biosynthesis; N(2)-acetyl-L-ornithine from L-glutamate: step 4/4.</text>
</comment>
<comment type="cofactor">
    <cofactor evidence="5">
        <name>pyridoxal 5'-phosphate</name>
        <dbReference type="ChEBI" id="CHEBI:597326"/>
    </cofactor>
    <text evidence="5">Binds 1 pyridoxal phosphate per subunit.</text>
</comment>
<dbReference type="GO" id="GO:0042802">
    <property type="term" value="F:identical protein binding"/>
    <property type="evidence" value="ECO:0007669"/>
    <property type="project" value="TreeGrafter"/>
</dbReference>
<dbReference type="Pfam" id="PF00202">
    <property type="entry name" value="Aminotran_3"/>
    <property type="match status" value="1"/>
</dbReference>
<feature type="binding site" evidence="5">
    <location>
        <begin position="112"/>
        <end position="113"/>
    </location>
    <ligand>
        <name>pyridoxal 5'-phosphate</name>
        <dbReference type="ChEBI" id="CHEBI:597326"/>
    </ligand>
</feature>
<reference evidence="6" key="1">
    <citation type="submission" date="2020-02" db="EMBL/GenBank/DDBJ databases">
        <authorList>
            <person name="Meier V. D."/>
        </authorList>
    </citation>
    <scope>NUCLEOTIDE SEQUENCE</scope>
    <source>
        <strain evidence="6">AVDCRST_MAG45</strain>
    </source>
</reference>
<dbReference type="HAMAP" id="MF_01107">
    <property type="entry name" value="ArgD_aminotrans_3"/>
    <property type="match status" value="1"/>
</dbReference>
<feature type="binding site" evidence="5">
    <location>
        <position position="139"/>
    </location>
    <ligand>
        <name>pyridoxal 5'-phosphate</name>
        <dbReference type="ChEBI" id="CHEBI:597326"/>
    </ligand>
</feature>
<dbReference type="GO" id="GO:0003992">
    <property type="term" value="F:N2-acetyl-L-ornithine:2-oxoglutarate 5-aminotransferase activity"/>
    <property type="evidence" value="ECO:0007669"/>
    <property type="project" value="UniProtKB-UniRule"/>
</dbReference>
<feature type="binding site" evidence="5">
    <location>
        <position position="282"/>
    </location>
    <ligand>
        <name>pyridoxal 5'-phosphate</name>
        <dbReference type="ChEBI" id="CHEBI:597326"/>
    </ligand>
</feature>
<dbReference type="GO" id="GO:0006526">
    <property type="term" value="P:L-arginine biosynthetic process"/>
    <property type="evidence" value="ECO:0007669"/>
    <property type="project" value="UniProtKB-UniRule"/>
</dbReference>
<dbReference type="PIRSF" id="PIRSF000521">
    <property type="entry name" value="Transaminase_4ab_Lys_Orn"/>
    <property type="match status" value="1"/>
</dbReference>
<name>A0A6J4TDR4_9ACTN</name>
<comment type="catalytic activity">
    <reaction evidence="5">
        <text>N(2)-acetyl-L-ornithine + 2-oxoglutarate = N-acetyl-L-glutamate 5-semialdehyde + L-glutamate</text>
        <dbReference type="Rhea" id="RHEA:18049"/>
        <dbReference type="ChEBI" id="CHEBI:16810"/>
        <dbReference type="ChEBI" id="CHEBI:29123"/>
        <dbReference type="ChEBI" id="CHEBI:29985"/>
        <dbReference type="ChEBI" id="CHEBI:57805"/>
        <dbReference type="EC" id="2.6.1.11"/>
    </reaction>
</comment>
<keyword evidence="5" id="KW-0055">Arginine biosynthesis</keyword>
<dbReference type="UniPathway" id="UPA00068">
    <property type="reaction ID" value="UER00109"/>
</dbReference>
<dbReference type="NCBIfam" id="TIGR00707">
    <property type="entry name" value="argD"/>
    <property type="match status" value="1"/>
</dbReference>
<comment type="subunit">
    <text evidence="5">Homodimer.</text>
</comment>
<comment type="miscellaneous">
    <text evidence="5">May also have succinyldiaminopimelate aminotransferase activity, thus carrying out the corresponding step in lysine biosynthesis.</text>
</comment>
<dbReference type="Gene3D" id="3.40.640.10">
    <property type="entry name" value="Type I PLP-dependent aspartate aminotransferase-like (Major domain)"/>
    <property type="match status" value="1"/>
</dbReference>
<keyword evidence="3 5" id="KW-0808">Transferase</keyword>
<feature type="binding site" evidence="5">
    <location>
        <begin position="224"/>
        <end position="227"/>
    </location>
    <ligand>
        <name>pyridoxal 5'-phosphate</name>
        <dbReference type="ChEBI" id="CHEBI:597326"/>
    </ligand>
</feature>
<protein>
    <recommendedName>
        <fullName evidence="5">Acetylornithine aminotransferase</fullName>
        <shortName evidence="5">ACOAT</shortName>
        <ecNumber evidence="5">2.6.1.11</ecNumber>
    </recommendedName>
</protein>
<feature type="modified residue" description="N6-(pyridoxal phosphate)lysine" evidence="5">
    <location>
        <position position="253"/>
    </location>
</feature>
<evidence type="ECO:0000256" key="4">
    <source>
        <dbReference type="ARBA" id="ARBA00022898"/>
    </source>
</evidence>
<dbReference type="InterPro" id="IPR005814">
    <property type="entry name" value="Aminotrans_3"/>
</dbReference>
<dbReference type="Gene3D" id="3.90.1150.10">
    <property type="entry name" value="Aspartate Aminotransferase, domain 1"/>
    <property type="match status" value="1"/>
</dbReference>
<evidence type="ECO:0000256" key="3">
    <source>
        <dbReference type="ARBA" id="ARBA00022679"/>
    </source>
</evidence>
<dbReference type="EMBL" id="CADCVU010000212">
    <property type="protein sequence ID" value="CAA9520751.1"/>
    <property type="molecule type" value="Genomic_DNA"/>
</dbReference>
<feature type="binding site" evidence="5">
    <location>
        <position position="142"/>
    </location>
    <ligand>
        <name>N(2)-acetyl-L-ornithine</name>
        <dbReference type="ChEBI" id="CHEBI:57805"/>
    </ligand>
</feature>
<keyword evidence="4 5" id="KW-0663">Pyridoxal phosphate</keyword>
<dbReference type="InterPro" id="IPR015422">
    <property type="entry name" value="PyrdxlP-dep_Trfase_small"/>
</dbReference>
<dbReference type="PANTHER" id="PTHR11986">
    <property type="entry name" value="AMINOTRANSFERASE CLASS III"/>
    <property type="match status" value="1"/>
</dbReference>
<keyword evidence="5" id="KW-0963">Cytoplasm</keyword>
<dbReference type="InterPro" id="IPR050103">
    <property type="entry name" value="Class-III_PLP-dep_AT"/>
</dbReference>
<dbReference type="CDD" id="cd00610">
    <property type="entry name" value="OAT_like"/>
    <property type="match status" value="1"/>
</dbReference>
<comment type="subcellular location">
    <subcellularLocation>
        <location evidence="5">Cytoplasm</location>
    </subcellularLocation>
</comment>
<organism evidence="6">
    <name type="scientific">uncultured Solirubrobacterales bacterium</name>
    <dbReference type="NCBI Taxonomy" id="768556"/>
    <lineage>
        <taxon>Bacteria</taxon>
        <taxon>Bacillati</taxon>
        <taxon>Actinomycetota</taxon>
        <taxon>Thermoleophilia</taxon>
        <taxon>Solirubrobacterales</taxon>
        <taxon>environmental samples</taxon>
    </lineage>
</organism>
<evidence type="ECO:0000313" key="6">
    <source>
        <dbReference type="EMBL" id="CAA9520751.1"/>
    </source>
</evidence>
<dbReference type="PANTHER" id="PTHR11986:SF79">
    <property type="entry name" value="ACETYLORNITHINE AMINOTRANSFERASE, MITOCHONDRIAL"/>
    <property type="match status" value="1"/>
</dbReference>
<dbReference type="GO" id="GO:0005737">
    <property type="term" value="C:cytoplasm"/>
    <property type="evidence" value="ECO:0007669"/>
    <property type="project" value="UniProtKB-SubCell"/>
</dbReference>
<dbReference type="InterPro" id="IPR015424">
    <property type="entry name" value="PyrdxlP-dep_Trfase"/>
</dbReference>
<proteinExistence type="inferred from homology"/>
<gene>
    <name evidence="5" type="primary">argD</name>
    <name evidence="6" type="ORF">AVDCRST_MAG45-2483</name>
</gene>
<evidence type="ECO:0000256" key="5">
    <source>
        <dbReference type="HAMAP-Rule" id="MF_01107"/>
    </source>
</evidence>
<dbReference type="AlphaFoldDB" id="A0A6J4TDR4"/>
<accession>A0A6J4TDR4</accession>
<dbReference type="FunFam" id="3.40.640.10:FF:000004">
    <property type="entry name" value="Acetylornithine aminotransferase"/>
    <property type="match status" value="1"/>
</dbReference>
<dbReference type="PROSITE" id="PS00600">
    <property type="entry name" value="AA_TRANSFER_CLASS_3"/>
    <property type="match status" value="1"/>
</dbReference>
<sequence>MSLSTAASTLAELEALEREALMPTYARLPVAFARGEGTWLYDADGHAYLDFLAGISVAQLGHAHPRLVAAIQEQAARLLHVPNLFYSEPGLRLARRLSACSLGGKVFFANSGAEANECAIKLVRRHRPRGEIVVLEHAFHGRTLGALSATPAPAKQEPFEPLVPGFRVVPREDSVALDEAVGEHTAAVFVEPIQGESGIHPIAADVIAAAREACARSGALLVFDEIQCGTGRTGTLWAYEGLGVRPDVMTVAKGLGGGLPVGACVTTPELGDVFRPGDHGSTFAGGPLVAAAASTVLDVVDDEHFLTEVTAKGERLAAGLRDLGLSDVRGRGLMLAFAHEDAPALMRRLLLEHRLVLNATGPDSVRLLPPLTVSTEEIDEALARLGAALG</sequence>
<keyword evidence="2 5" id="KW-0028">Amino-acid biosynthesis</keyword>
<dbReference type="NCBIfam" id="NF002325">
    <property type="entry name" value="PRK01278.1"/>
    <property type="match status" value="1"/>
</dbReference>
<evidence type="ECO:0000256" key="2">
    <source>
        <dbReference type="ARBA" id="ARBA00022605"/>
    </source>
</evidence>
<dbReference type="InterPro" id="IPR049704">
    <property type="entry name" value="Aminotrans_3_PPA_site"/>
</dbReference>
<dbReference type="InterPro" id="IPR015421">
    <property type="entry name" value="PyrdxlP-dep_Trfase_major"/>
</dbReference>
<comment type="similarity">
    <text evidence="5">Belongs to the class-III pyridoxal-phosphate-dependent aminotransferase family. ArgD subfamily.</text>
</comment>
<dbReference type="EC" id="2.6.1.11" evidence="5"/>
<evidence type="ECO:0000256" key="1">
    <source>
        <dbReference type="ARBA" id="ARBA00022576"/>
    </source>
</evidence>
<keyword evidence="1 5" id="KW-0032">Aminotransferase</keyword>
<feature type="binding site" evidence="5">
    <location>
        <position position="281"/>
    </location>
    <ligand>
        <name>N(2)-acetyl-L-ornithine</name>
        <dbReference type="ChEBI" id="CHEBI:57805"/>
    </ligand>
</feature>
<dbReference type="InterPro" id="IPR004636">
    <property type="entry name" value="AcOrn/SuccOrn_fam"/>
</dbReference>
<dbReference type="GO" id="GO:0030170">
    <property type="term" value="F:pyridoxal phosphate binding"/>
    <property type="evidence" value="ECO:0007669"/>
    <property type="project" value="InterPro"/>
</dbReference>
<dbReference type="SUPFAM" id="SSF53383">
    <property type="entry name" value="PLP-dependent transferases"/>
    <property type="match status" value="1"/>
</dbReference>